<reference evidence="1 2" key="1">
    <citation type="submission" date="2018-06" db="EMBL/GenBank/DDBJ databases">
        <title>Three novel Pseudomonas species isolated from symptomatic oak.</title>
        <authorList>
            <person name="Bueno-Gonzalez V."/>
            <person name="Brady C."/>
        </authorList>
    </citation>
    <scope>NUCLEOTIDE SEQUENCE [LARGE SCALE GENOMIC DNA]</scope>
    <source>
        <strain evidence="1 2">P9A</strain>
    </source>
</reference>
<accession>A0A4Q9QPI2</accession>
<evidence type="ECO:0000313" key="2">
    <source>
        <dbReference type="Proteomes" id="UP000292302"/>
    </source>
</evidence>
<proteinExistence type="predicted"/>
<dbReference type="OrthoDB" id="9883721at2"/>
<evidence type="ECO:0000313" key="1">
    <source>
        <dbReference type="EMBL" id="TBU82138.1"/>
    </source>
</evidence>
<keyword evidence="2" id="KW-1185">Reference proteome</keyword>
<dbReference type="Proteomes" id="UP000292302">
    <property type="component" value="Unassembled WGS sequence"/>
</dbReference>
<sequence>MKRSGIETVPTAAAHGASQSISAFLQHPAASLVQASGFVEWNESQVPRNDQRQNAHPGKFH</sequence>
<dbReference type="AlphaFoldDB" id="A0A4Q9QPI2"/>
<protein>
    <submittedName>
        <fullName evidence="1">Uncharacterized protein</fullName>
    </submittedName>
</protein>
<dbReference type="RefSeq" id="WP_131179199.1">
    <property type="nucleotide sequence ID" value="NZ_QJUI01000004.1"/>
</dbReference>
<gene>
    <name evidence="1" type="ORF">DNK06_06390</name>
</gene>
<dbReference type="EMBL" id="QJUI01000004">
    <property type="protein sequence ID" value="TBU82138.1"/>
    <property type="molecule type" value="Genomic_DNA"/>
</dbReference>
<name>A0A4Q9QPI2_9GAMM</name>
<organism evidence="1 2">
    <name type="scientific">Phytopseudomonas daroniae</name>
    <dbReference type="NCBI Taxonomy" id="2487519"/>
    <lineage>
        <taxon>Bacteria</taxon>
        <taxon>Pseudomonadati</taxon>
        <taxon>Pseudomonadota</taxon>
        <taxon>Gammaproteobacteria</taxon>
        <taxon>Pseudomonadales</taxon>
        <taxon>Pseudomonadaceae</taxon>
        <taxon>Phytopseudomonas</taxon>
    </lineage>
</organism>
<comment type="caution">
    <text evidence="1">The sequence shown here is derived from an EMBL/GenBank/DDBJ whole genome shotgun (WGS) entry which is preliminary data.</text>
</comment>